<keyword evidence="4 8" id="KW-0812">Transmembrane</keyword>
<proteinExistence type="inferred from homology"/>
<dbReference type="Gene3D" id="2.170.130.10">
    <property type="entry name" value="TonB-dependent receptor, plug domain"/>
    <property type="match status" value="1"/>
</dbReference>
<dbReference type="InterPro" id="IPR036942">
    <property type="entry name" value="Beta-barrel_TonB_sf"/>
</dbReference>
<dbReference type="Gene3D" id="2.40.170.20">
    <property type="entry name" value="TonB-dependent receptor, beta-barrel domain"/>
    <property type="match status" value="1"/>
</dbReference>
<evidence type="ECO:0000313" key="12">
    <source>
        <dbReference type="EMBL" id="SFC54863.1"/>
    </source>
</evidence>
<dbReference type="InterPro" id="IPR039426">
    <property type="entry name" value="TonB-dep_rcpt-like"/>
</dbReference>
<dbReference type="Proteomes" id="UP000199577">
    <property type="component" value="Unassembled WGS sequence"/>
</dbReference>
<dbReference type="InterPro" id="IPR000531">
    <property type="entry name" value="Beta-barrel_TonB"/>
</dbReference>
<keyword evidence="2 8" id="KW-0813">Transport</keyword>
<dbReference type="Pfam" id="PF13715">
    <property type="entry name" value="CarbopepD_reg_2"/>
    <property type="match status" value="1"/>
</dbReference>
<dbReference type="STRING" id="623281.SAMN05421747_11447"/>
<keyword evidence="13" id="KW-1185">Reference proteome</keyword>
<dbReference type="SUPFAM" id="SSF49464">
    <property type="entry name" value="Carboxypeptidase regulatory domain-like"/>
    <property type="match status" value="1"/>
</dbReference>
<accession>A0A1I1K9V0</accession>
<dbReference type="InterPro" id="IPR023997">
    <property type="entry name" value="TonB-dep_OMP_SusC/RagA_CS"/>
</dbReference>
<evidence type="ECO:0000259" key="11">
    <source>
        <dbReference type="Pfam" id="PF07715"/>
    </source>
</evidence>
<keyword evidence="5 9" id="KW-0798">TonB box</keyword>
<evidence type="ECO:0000256" key="7">
    <source>
        <dbReference type="ARBA" id="ARBA00023237"/>
    </source>
</evidence>
<reference evidence="13" key="1">
    <citation type="submission" date="2016-10" db="EMBL/GenBank/DDBJ databases">
        <authorList>
            <person name="Varghese N."/>
            <person name="Submissions S."/>
        </authorList>
    </citation>
    <scope>NUCLEOTIDE SEQUENCE [LARGE SCALE GENOMIC DNA]</scope>
    <source>
        <strain evidence="13">DSM 22900</strain>
    </source>
</reference>
<dbReference type="InterPro" id="IPR008969">
    <property type="entry name" value="CarboxyPept-like_regulatory"/>
</dbReference>
<feature type="domain" description="TonB-dependent receptor-like beta-barrel" evidence="10">
    <location>
        <begin position="454"/>
        <end position="1014"/>
    </location>
</feature>
<dbReference type="Pfam" id="PF07715">
    <property type="entry name" value="Plug"/>
    <property type="match status" value="1"/>
</dbReference>
<organism evidence="12 13">
    <name type="scientific">Parapedobacter composti</name>
    <dbReference type="NCBI Taxonomy" id="623281"/>
    <lineage>
        <taxon>Bacteria</taxon>
        <taxon>Pseudomonadati</taxon>
        <taxon>Bacteroidota</taxon>
        <taxon>Sphingobacteriia</taxon>
        <taxon>Sphingobacteriales</taxon>
        <taxon>Sphingobacteriaceae</taxon>
        <taxon>Parapedobacter</taxon>
    </lineage>
</organism>
<evidence type="ECO:0000313" key="13">
    <source>
        <dbReference type="Proteomes" id="UP000199577"/>
    </source>
</evidence>
<gene>
    <name evidence="12" type="ORF">SAMN05421747_11447</name>
</gene>
<evidence type="ECO:0000256" key="3">
    <source>
        <dbReference type="ARBA" id="ARBA00022452"/>
    </source>
</evidence>
<evidence type="ECO:0000256" key="5">
    <source>
        <dbReference type="ARBA" id="ARBA00023077"/>
    </source>
</evidence>
<dbReference type="NCBIfam" id="TIGR04056">
    <property type="entry name" value="OMP_RagA_SusC"/>
    <property type="match status" value="1"/>
</dbReference>
<comment type="subcellular location">
    <subcellularLocation>
        <location evidence="1 8">Cell outer membrane</location>
        <topology evidence="1 8">Multi-pass membrane protein</topology>
    </subcellularLocation>
</comment>
<sequence length="1054" mass="117427">MKEIRKQTGYNFLYEKGYLDKAKPVSIAVNEASLEDALKLAFKGQPFDYKILNKIIYLIPARNQTEQQVPALQTTVQGKVTDEGGKPLTGATIYVPATQQQATSNALGEFSIPNVPTDAVLRISYVGYTSREVKASDSFLTIALEISWQTLDDVEIRVAYGTQTKESFTGSATTVKAEQLESRPRVTFMESLQGNVPGLIATSGSGAPGAFPNVRIRGIGSHQAGNTPLYVVDGIPIVTGNIGSIATSSTAQALINPNDIESVTVLKDASATSIYGSRAANGVILITTKSGQSGRSRINASIQRGISRIMAEDRMRPLNTNEMIELLAEGVINSSDIRIDNHDDAVQYLIAQGINPDVDTDWYDLLTRTGNYAQYNVSASGGNDKSTYYTSLGYYDEEGTTLGNGYQRMTGRLSLTNQLTQRLKLDAGLSAGYQNLNTPPNGNFFVNPVYSMYRIQPWLRAYNDDGTYNEGISNTFNPVAITNENIYDSRFYNLKGNIGAQLDIWNGIAFESRANIDMNFADEFRYDNPMFGDARNDNGRGRNYNVRHHTWNVYNILKYNKQFSEIGIDATLGQEAQRFDRKTVNTYARNYTAPNKYPLANASVPAAADSYEYARAYAAYFLNTNFNYQQKYYLSASIRRDGVSTFGRNNRYGNFWSIGIGWNIHQEPFMQAYTWIDQLKLRSSYGVNGNEAGGYYPHLGLYAVGQDYNGEPGFGLSQIENDNLVWEKNKPFDIGTDFSFFNGRLSGSFDYYVRTTQDLLFSVEVSRTNGITTYDDNIGSFKNSGIELELAGTIVKSYKTGGFNWHSALNFSTLNNTILKLADDMPILSGNFRRDVGRDYYSYYLRGYAGVHPQTGEALYWTDGTKTATTNSYADAMPFYQGSALPSHFGGLTNTFSYKGLSLSFQLYYNWGNKLFGGFTNLFTDGSAGAADFRALPRLTYNTRWRQPGDDAFSPKIVFRGTQSGLSGEQNSTRFMYDGGYIRLRDVTLRYDLPLKKLNLPVSRSSVYFRANNLWTWIRDPYLPRDPESFVGGGIGTSDAPMARQMLIGLDIQF</sequence>
<feature type="domain" description="TonB-dependent receptor plug" evidence="11">
    <location>
        <begin position="165"/>
        <end position="283"/>
    </location>
</feature>
<name>A0A1I1K9V0_9SPHI</name>
<dbReference type="PROSITE" id="PS52016">
    <property type="entry name" value="TONB_DEPENDENT_REC_3"/>
    <property type="match status" value="1"/>
</dbReference>
<evidence type="ECO:0000256" key="1">
    <source>
        <dbReference type="ARBA" id="ARBA00004571"/>
    </source>
</evidence>
<evidence type="ECO:0000256" key="6">
    <source>
        <dbReference type="ARBA" id="ARBA00023136"/>
    </source>
</evidence>
<keyword evidence="3 8" id="KW-1134">Transmembrane beta strand</keyword>
<evidence type="ECO:0000259" key="10">
    <source>
        <dbReference type="Pfam" id="PF00593"/>
    </source>
</evidence>
<dbReference type="Pfam" id="PF00593">
    <property type="entry name" value="TonB_dep_Rec_b-barrel"/>
    <property type="match status" value="1"/>
</dbReference>
<dbReference type="InterPro" id="IPR023996">
    <property type="entry name" value="TonB-dep_OMP_SusC/RagA"/>
</dbReference>
<evidence type="ECO:0000256" key="2">
    <source>
        <dbReference type="ARBA" id="ARBA00022448"/>
    </source>
</evidence>
<dbReference type="GO" id="GO:0009279">
    <property type="term" value="C:cell outer membrane"/>
    <property type="evidence" value="ECO:0007669"/>
    <property type="project" value="UniProtKB-SubCell"/>
</dbReference>
<dbReference type="Gene3D" id="2.60.40.1120">
    <property type="entry name" value="Carboxypeptidase-like, regulatory domain"/>
    <property type="match status" value="1"/>
</dbReference>
<dbReference type="EMBL" id="FOLL01000014">
    <property type="protein sequence ID" value="SFC54863.1"/>
    <property type="molecule type" value="Genomic_DNA"/>
</dbReference>
<evidence type="ECO:0000256" key="4">
    <source>
        <dbReference type="ARBA" id="ARBA00022692"/>
    </source>
</evidence>
<evidence type="ECO:0000256" key="8">
    <source>
        <dbReference type="PROSITE-ProRule" id="PRU01360"/>
    </source>
</evidence>
<dbReference type="SUPFAM" id="SSF56935">
    <property type="entry name" value="Porins"/>
    <property type="match status" value="1"/>
</dbReference>
<comment type="similarity">
    <text evidence="8 9">Belongs to the TonB-dependent receptor family.</text>
</comment>
<keyword evidence="6 8" id="KW-0472">Membrane</keyword>
<evidence type="ECO:0000256" key="9">
    <source>
        <dbReference type="RuleBase" id="RU003357"/>
    </source>
</evidence>
<dbReference type="NCBIfam" id="TIGR04057">
    <property type="entry name" value="SusC_RagA_signa"/>
    <property type="match status" value="1"/>
</dbReference>
<dbReference type="AlphaFoldDB" id="A0A1I1K9V0"/>
<dbReference type="InterPro" id="IPR012910">
    <property type="entry name" value="Plug_dom"/>
</dbReference>
<dbReference type="RefSeq" id="WP_170845746.1">
    <property type="nucleotide sequence ID" value="NZ_FOLL01000014.1"/>
</dbReference>
<dbReference type="InterPro" id="IPR037066">
    <property type="entry name" value="Plug_dom_sf"/>
</dbReference>
<protein>
    <submittedName>
        <fullName evidence="12">TonB-linked outer membrane protein, SusC/RagA family</fullName>
    </submittedName>
</protein>
<keyword evidence="7 8" id="KW-0998">Cell outer membrane</keyword>